<dbReference type="AlphaFoldDB" id="A0A835ZG67"/>
<accession>A0A835ZG67</accession>
<dbReference type="EMBL" id="JAFCMP010000001">
    <property type="protein sequence ID" value="KAG5193095.1"/>
    <property type="molecule type" value="Genomic_DNA"/>
</dbReference>
<dbReference type="OrthoDB" id="187752at2759"/>
<keyword evidence="2" id="KW-1185">Reference proteome</keyword>
<name>A0A835ZG67_9STRA</name>
<dbReference type="Gene3D" id="2.40.128.20">
    <property type="match status" value="1"/>
</dbReference>
<dbReference type="InterPro" id="IPR012674">
    <property type="entry name" value="Calycin"/>
</dbReference>
<organism evidence="1 2">
    <name type="scientific">Tribonema minus</name>
    <dbReference type="NCBI Taxonomy" id="303371"/>
    <lineage>
        <taxon>Eukaryota</taxon>
        <taxon>Sar</taxon>
        <taxon>Stramenopiles</taxon>
        <taxon>Ochrophyta</taxon>
        <taxon>PX clade</taxon>
        <taxon>Xanthophyceae</taxon>
        <taxon>Tribonematales</taxon>
        <taxon>Tribonemataceae</taxon>
        <taxon>Tribonema</taxon>
    </lineage>
</organism>
<proteinExistence type="predicted"/>
<evidence type="ECO:0000313" key="1">
    <source>
        <dbReference type="EMBL" id="KAG5193095.1"/>
    </source>
</evidence>
<comment type="caution">
    <text evidence="1">The sequence shown here is derived from an EMBL/GenBank/DDBJ whole genome shotgun (WGS) entry which is preliminary data.</text>
</comment>
<evidence type="ECO:0000313" key="2">
    <source>
        <dbReference type="Proteomes" id="UP000664859"/>
    </source>
</evidence>
<gene>
    <name evidence="1" type="ORF">JKP88DRAFT_182663</name>
</gene>
<dbReference type="SUPFAM" id="SSF50814">
    <property type="entry name" value="Lipocalins"/>
    <property type="match status" value="1"/>
</dbReference>
<reference evidence="1" key="1">
    <citation type="submission" date="2021-02" db="EMBL/GenBank/DDBJ databases">
        <title>First Annotated Genome of the Yellow-green Alga Tribonema minus.</title>
        <authorList>
            <person name="Mahan K.M."/>
        </authorList>
    </citation>
    <scope>NUCLEOTIDE SEQUENCE</scope>
    <source>
        <strain evidence="1">UTEX B ZZ1240</strain>
    </source>
</reference>
<protein>
    <submittedName>
        <fullName evidence="1">Uncharacterized protein</fullName>
    </submittedName>
</protein>
<dbReference type="Proteomes" id="UP000664859">
    <property type="component" value="Unassembled WGS sequence"/>
</dbReference>
<sequence length="194" mass="21276">MAGGSGLLHGEFTSLTGSWVLDKSRSDVMEPYLQCLNVAELAIEAQAKCEADSESRNVINIDGTQFAIHKRTKINALTEHFELGKEREMPARSGTRKTMVTLRKPGDYSAIDVTTAMPISTGALHLLETRTLMDKGHTCLQELHLTNLATGAKCLTRRVWVRVPTTHEDRAALEEETPPLTCMPGPMTPGTVMT</sequence>